<comment type="caution">
    <text evidence="3">The sequence shown here is derived from an EMBL/GenBank/DDBJ whole genome shotgun (WGS) entry which is preliminary data.</text>
</comment>
<feature type="domain" description="Peptidase A2" evidence="2">
    <location>
        <begin position="36"/>
        <end position="113"/>
    </location>
</feature>
<dbReference type="PROSITE" id="PS50175">
    <property type="entry name" value="ASP_PROT_RETROV"/>
    <property type="match status" value="1"/>
</dbReference>
<dbReference type="InterPro" id="IPR021109">
    <property type="entry name" value="Peptidase_aspartic_dom_sf"/>
</dbReference>
<dbReference type="Proteomes" id="UP000231388">
    <property type="component" value="Unassembled WGS sequence"/>
</dbReference>
<dbReference type="PROSITE" id="PS00141">
    <property type="entry name" value="ASP_PROTEASE"/>
    <property type="match status" value="1"/>
</dbReference>
<proteinExistence type="predicted"/>
<dbReference type="GO" id="GO:0006508">
    <property type="term" value="P:proteolysis"/>
    <property type="evidence" value="ECO:0007669"/>
    <property type="project" value="InterPro"/>
</dbReference>
<evidence type="ECO:0000313" key="4">
    <source>
        <dbReference type="Proteomes" id="UP000231388"/>
    </source>
</evidence>
<dbReference type="InterPro" id="IPR001969">
    <property type="entry name" value="Aspartic_peptidase_AS"/>
</dbReference>
<evidence type="ECO:0000313" key="3">
    <source>
        <dbReference type="EMBL" id="PIP04489.1"/>
    </source>
</evidence>
<dbReference type="GO" id="GO:0004190">
    <property type="term" value="F:aspartic-type endopeptidase activity"/>
    <property type="evidence" value="ECO:0007669"/>
    <property type="project" value="InterPro"/>
</dbReference>
<keyword evidence="1" id="KW-0378">Hydrolase</keyword>
<protein>
    <recommendedName>
        <fullName evidence="2">Peptidase A2 domain-containing protein</fullName>
    </recommendedName>
</protein>
<accession>A0A2G9XBZ9</accession>
<sequence length="133" mass="15315">MDKKLLTIFPYYKNPEGQYFPIIPLRLGYQKRNIDSSALIDSGASISIFRVDVAEHLGIVVEKGEEIYLGGVGGRIKGYIHKLELEIAGNKFLCPIVFSYEYLVSLNLLGRAEFFKRHRIIFEENKRFLKLES</sequence>
<dbReference type="SUPFAM" id="SSF50630">
    <property type="entry name" value="Acid proteases"/>
    <property type="match status" value="1"/>
</dbReference>
<gene>
    <name evidence="3" type="ORF">COX53_02100</name>
</gene>
<dbReference type="AlphaFoldDB" id="A0A2G9XBZ9"/>
<reference evidence="3 4" key="1">
    <citation type="submission" date="2017-09" db="EMBL/GenBank/DDBJ databases">
        <title>Depth-based differentiation of microbial function through sediment-hosted aquifers and enrichment of novel symbionts in the deep terrestrial subsurface.</title>
        <authorList>
            <person name="Probst A.J."/>
            <person name="Ladd B."/>
            <person name="Jarett J.K."/>
            <person name="Geller-Mcgrath D.E."/>
            <person name="Sieber C.M."/>
            <person name="Emerson J.B."/>
            <person name="Anantharaman K."/>
            <person name="Thomas B.C."/>
            <person name="Malmstrom R."/>
            <person name="Stieglmeier M."/>
            <person name="Klingl A."/>
            <person name="Woyke T."/>
            <person name="Ryan C.M."/>
            <person name="Banfield J.F."/>
        </authorList>
    </citation>
    <scope>NUCLEOTIDE SEQUENCE [LARGE SCALE GENOMIC DNA]</scope>
    <source>
        <strain evidence="3">CG23_combo_of_CG06-09_8_20_14_all_40_14</strain>
    </source>
</reference>
<dbReference type="InterPro" id="IPR001995">
    <property type="entry name" value="Peptidase_A2_cat"/>
</dbReference>
<organism evidence="3 4">
    <name type="scientific">candidate division WWE3 bacterium CG23_combo_of_CG06-09_8_20_14_all_40_14</name>
    <dbReference type="NCBI Taxonomy" id="1975095"/>
    <lineage>
        <taxon>Bacteria</taxon>
        <taxon>Katanobacteria</taxon>
    </lineage>
</organism>
<dbReference type="Gene3D" id="2.40.70.10">
    <property type="entry name" value="Acid Proteases"/>
    <property type="match status" value="1"/>
</dbReference>
<evidence type="ECO:0000259" key="2">
    <source>
        <dbReference type="PROSITE" id="PS50175"/>
    </source>
</evidence>
<dbReference type="Pfam" id="PF13650">
    <property type="entry name" value="Asp_protease_2"/>
    <property type="match status" value="1"/>
</dbReference>
<name>A0A2G9XBZ9_UNCKA</name>
<evidence type="ECO:0000256" key="1">
    <source>
        <dbReference type="ARBA" id="ARBA00022801"/>
    </source>
</evidence>
<dbReference type="EMBL" id="PCQY01000027">
    <property type="protein sequence ID" value="PIP04489.1"/>
    <property type="molecule type" value="Genomic_DNA"/>
</dbReference>